<dbReference type="Proteomes" id="UP000003250">
    <property type="component" value="Unassembled WGS sequence"/>
</dbReference>
<dbReference type="Gene3D" id="3.40.50.720">
    <property type="entry name" value="NAD(P)-binding Rossmann-like Domain"/>
    <property type="match status" value="1"/>
</dbReference>
<dbReference type="AlphaFoldDB" id="H0HYC6"/>
<dbReference type="InterPro" id="IPR013149">
    <property type="entry name" value="ADH-like_C"/>
</dbReference>
<keyword evidence="3" id="KW-1185">Reference proteome</keyword>
<dbReference type="Gene3D" id="3.90.180.10">
    <property type="entry name" value="Medium-chain alcohol dehydrogenases, catalytic domain"/>
    <property type="match status" value="1"/>
</dbReference>
<dbReference type="RefSeq" id="WP_008838783.1">
    <property type="nucleotide sequence ID" value="NZ_AHAM01000218.1"/>
</dbReference>
<dbReference type="SMART" id="SM00829">
    <property type="entry name" value="PKS_ER"/>
    <property type="match status" value="1"/>
</dbReference>
<proteinExistence type="predicted"/>
<dbReference type="InterPro" id="IPR020843">
    <property type="entry name" value="ER"/>
</dbReference>
<dbReference type="InterPro" id="IPR013154">
    <property type="entry name" value="ADH-like_N"/>
</dbReference>
<dbReference type="InterPro" id="IPR052711">
    <property type="entry name" value="Zinc_ADH-like"/>
</dbReference>
<dbReference type="EMBL" id="AHAM01000218">
    <property type="protein sequence ID" value="EHK54264.1"/>
    <property type="molecule type" value="Genomic_DNA"/>
</dbReference>
<dbReference type="GO" id="GO:0016491">
    <property type="term" value="F:oxidoreductase activity"/>
    <property type="evidence" value="ECO:0007669"/>
    <property type="project" value="InterPro"/>
</dbReference>
<dbReference type="PATRIC" id="fig|1107882.3.peg.5048"/>
<reference evidence="2 3" key="1">
    <citation type="journal article" date="2012" name="J. Bacteriol.">
        <title>Draft Genome Sequence of Mesorhizobium alhagi CCNWXJ12-2T, a Novel Salt-Resistant Species Isolated from the Desert of Northwestern China.</title>
        <authorList>
            <person name="Zhou M."/>
            <person name="Chen W."/>
            <person name="Chen H."/>
            <person name="Wei G."/>
        </authorList>
    </citation>
    <scope>NUCLEOTIDE SEQUENCE [LARGE SCALE GENOMIC DNA]</scope>
    <source>
        <strain evidence="2 3">CCNWXJ12-2</strain>
    </source>
</reference>
<dbReference type="SUPFAM" id="SSF51735">
    <property type="entry name" value="NAD(P)-binding Rossmann-fold domains"/>
    <property type="match status" value="1"/>
</dbReference>
<dbReference type="Pfam" id="PF08240">
    <property type="entry name" value="ADH_N"/>
    <property type="match status" value="1"/>
</dbReference>
<sequence>MNQHVRTDTMKQWTLKDVGRANLGLVSAAVPTPAEHEILVKVAAVSLNYRDLLLIEDGLGFAAKADPFVPASDAAGVVIAAGTAVTRFKPGERVISTFIPGWIDGPGFGTAREPNYRTLGGAMQGVLSEYIVLDQDWAVKAPEGLDDIEASTLPCAGLTAWTALVERGRLHAGQTVVVQGTGGVALFGLQIAAAHGADVIVVSGDDDKLERAKALGARHGINRKKEDWVEAIYRLTGDRGADHILEIVGGAHLGRALQAAAVFGRVSLIGVLEGFEISGHFAPLALKHLTVEGIQVGHRKSLEDFVRAIDQTGFKPVVDAEYAFADLPAALDHLARGPFGKIVMKMPR</sequence>
<protein>
    <submittedName>
        <fullName evidence="2">Alcohol dehydrogenase protein</fullName>
    </submittedName>
</protein>
<dbReference type="CDD" id="cd08276">
    <property type="entry name" value="MDR7"/>
    <property type="match status" value="1"/>
</dbReference>
<dbReference type="PANTHER" id="PTHR45033:SF2">
    <property type="entry name" value="ZINC-TYPE ALCOHOL DEHYDROGENASE-LIKE PROTEIN C1773.06C"/>
    <property type="match status" value="1"/>
</dbReference>
<dbReference type="InterPro" id="IPR036291">
    <property type="entry name" value="NAD(P)-bd_dom_sf"/>
</dbReference>
<accession>H0HYC6</accession>
<dbReference type="PANTHER" id="PTHR45033">
    <property type="match status" value="1"/>
</dbReference>
<gene>
    <name evidence="2" type="ORF">MAXJ12_26023</name>
</gene>
<evidence type="ECO:0000259" key="1">
    <source>
        <dbReference type="SMART" id="SM00829"/>
    </source>
</evidence>
<feature type="domain" description="Enoyl reductase (ER)" evidence="1">
    <location>
        <begin position="19"/>
        <end position="344"/>
    </location>
</feature>
<organism evidence="2 3">
    <name type="scientific">Mesorhizobium alhagi CCNWXJ12-2</name>
    <dbReference type="NCBI Taxonomy" id="1107882"/>
    <lineage>
        <taxon>Bacteria</taxon>
        <taxon>Pseudomonadati</taxon>
        <taxon>Pseudomonadota</taxon>
        <taxon>Alphaproteobacteria</taxon>
        <taxon>Hyphomicrobiales</taxon>
        <taxon>Phyllobacteriaceae</taxon>
        <taxon>Allomesorhizobium</taxon>
    </lineage>
</organism>
<evidence type="ECO:0000313" key="3">
    <source>
        <dbReference type="Proteomes" id="UP000003250"/>
    </source>
</evidence>
<dbReference type="Pfam" id="PF00107">
    <property type="entry name" value="ADH_zinc_N"/>
    <property type="match status" value="1"/>
</dbReference>
<evidence type="ECO:0000313" key="2">
    <source>
        <dbReference type="EMBL" id="EHK54264.1"/>
    </source>
</evidence>
<name>H0HYC6_9HYPH</name>
<dbReference type="InterPro" id="IPR011032">
    <property type="entry name" value="GroES-like_sf"/>
</dbReference>
<dbReference type="SUPFAM" id="SSF50129">
    <property type="entry name" value="GroES-like"/>
    <property type="match status" value="1"/>
</dbReference>